<dbReference type="Pfam" id="PF02613">
    <property type="entry name" value="Nitrate_red_del"/>
    <property type="match status" value="1"/>
</dbReference>
<dbReference type="InterPro" id="IPR036411">
    <property type="entry name" value="TorD-like_sf"/>
</dbReference>
<dbReference type="STRING" id="50718.SU60_04510"/>
<sequence>MIIHTLKLLGTLFYEKRSKTESIEIVSALTEENVLRPLTLDALVSLAPEQLEHDFSVLFEGIGTMPVPPWGSVYLDKEQVLFGESNVQYRLFLQAHGLCLDSGQREPEDQFGLMLLACAYLLEQGNKDAAFELIGEHLMPWANAYLEQLQQQAPNTFYQHLANDASTWLQNVVKQNGINVTEKKLYTQR</sequence>
<dbReference type="InterPro" id="IPR050289">
    <property type="entry name" value="TorD/DmsD_chaperones"/>
</dbReference>
<keyword evidence="3" id="KW-1185">Reference proteome</keyword>
<proteinExistence type="predicted"/>
<dbReference type="InterPro" id="IPR020945">
    <property type="entry name" value="DMSO/NO3_reduct_chaperone"/>
</dbReference>
<dbReference type="Gene3D" id="1.10.3480.10">
    <property type="entry name" value="TorD-like"/>
    <property type="match status" value="1"/>
</dbReference>
<organism evidence="2 3">
    <name type="scientific">Vibrio mytili</name>
    <dbReference type="NCBI Taxonomy" id="50718"/>
    <lineage>
        <taxon>Bacteria</taxon>
        <taxon>Pseudomonadati</taxon>
        <taxon>Pseudomonadota</taxon>
        <taxon>Gammaproteobacteria</taxon>
        <taxon>Vibrionales</taxon>
        <taxon>Vibrionaceae</taxon>
        <taxon>Vibrio</taxon>
    </lineage>
</organism>
<evidence type="ECO:0000256" key="1">
    <source>
        <dbReference type="ARBA" id="ARBA00023186"/>
    </source>
</evidence>
<evidence type="ECO:0000313" key="3">
    <source>
        <dbReference type="Proteomes" id="UP000031977"/>
    </source>
</evidence>
<protein>
    <submittedName>
        <fullName evidence="2">Dimethyl sulfoxide reductase</fullName>
    </submittedName>
</protein>
<name>A0A0C3HUA3_9VIBR</name>
<evidence type="ECO:0000313" key="2">
    <source>
        <dbReference type="EMBL" id="KIN11796.1"/>
    </source>
</evidence>
<dbReference type="OrthoDB" id="3174863at2"/>
<accession>A0A0C3HUA3</accession>
<keyword evidence="1" id="KW-0143">Chaperone</keyword>
<dbReference type="EMBL" id="JXOK01000010">
    <property type="protein sequence ID" value="KIN11796.1"/>
    <property type="molecule type" value="Genomic_DNA"/>
</dbReference>
<comment type="caution">
    <text evidence="2">The sequence shown here is derived from an EMBL/GenBank/DDBJ whole genome shotgun (WGS) entry which is preliminary data.</text>
</comment>
<dbReference type="InterPro" id="IPR026269">
    <property type="entry name" value="DmsD-type"/>
</dbReference>
<dbReference type="PANTHER" id="PTHR34227:SF13">
    <property type="entry name" value="TAT PROOFREADING CHAPERONE DMSD-RELATED"/>
    <property type="match status" value="1"/>
</dbReference>
<dbReference type="Proteomes" id="UP000031977">
    <property type="component" value="Unassembled WGS sequence"/>
</dbReference>
<gene>
    <name evidence="2" type="ORF">SU60_04510</name>
</gene>
<dbReference type="SUPFAM" id="SSF89155">
    <property type="entry name" value="TorD-like"/>
    <property type="match status" value="1"/>
</dbReference>
<dbReference type="AlphaFoldDB" id="A0A0C3HUA3"/>
<dbReference type="PIRSF" id="PIRSF004690">
    <property type="entry name" value="DmsD"/>
    <property type="match status" value="1"/>
</dbReference>
<dbReference type="PANTHER" id="PTHR34227">
    <property type="entry name" value="CHAPERONE PROTEIN YCDY"/>
    <property type="match status" value="1"/>
</dbReference>
<dbReference type="RefSeq" id="WP_041154522.1">
    <property type="nucleotide sequence ID" value="NZ_CBCRVP010000003.1"/>
</dbReference>
<reference evidence="2 3" key="1">
    <citation type="submission" date="2015-01" db="EMBL/GenBank/DDBJ databases">
        <title>Draft genome of Vibrio mytili type strain CAIM 528.</title>
        <authorList>
            <person name="Gonzalez-Castillo A."/>
            <person name="Gomez-Gil B."/>
            <person name="Enciso-Ibarra J."/>
        </authorList>
    </citation>
    <scope>NUCLEOTIDE SEQUENCE [LARGE SCALE GENOMIC DNA]</scope>
    <source>
        <strain evidence="2 3">CAIM 528</strain>
    </source>
</reference>